<comment type="caution">
    <text evidence="2">The sequence shown here is derived from an EMBL/GenBank/DDBJ whole genome shotgun (WGS) entry which is preliminary data.</text>
</comment>
<dbReference type="EMBL" id="JAAIUW010000010">
    <property type="protein sequence ID" value="KAF7811155.1"/>
    <property type="molecule type" value="Genomic_DNA"/>
</dbReference>
<keyword evidence="3" id="KW-1185">Reference proteome</keyword>
<protein>
    <submittedName>
        <fullName evidence="2">Uncharacterized protein</fullName>
    </submittedName>
</protein>
<reference evidence="2" key="1">
    <citation type="submission" date="2020-09" db="EMBL/GenBank/DDBJ databases">
        <title>Genome-Enabled Discovery of Anthraquinone Biosynthesis in Senna tora.</title>
        <authorList>
            <person name="Kang S.-H."/>
            <person name="Pandey R.P."/>
            <person name="Lee C.-M."/>
            <person name="Sim J.-S."/>
            <person name="Jeong J.-T."/>
            <person name="Choi B.-S."/>
            <person name="Jung M."/>
            <person name="Ginzburg D."/>
            <person name="Zhao K."/>
            <person name="Won S.Y."/>
            <person name="Oh T.-J."/>
            <person name="Yu Y."/>
            <person name="Kim N.-H."/>
            <person name="Lee O.R."/>
            <person name="Lee T.-H."/>
            <person name="Bashyal P."/>
            <person name="Kim T.-S."/>
            <person name="Lee W.-H."/>
            <person name="Kawkins C."/>
            <person name="Kim C.-K."/>
            <person name="Kim J.S."/>
            <person name="Ahn B.O."/>
            <person name="Rhee S.Y."/>
            <person name="Sohng J.K."/>
        </authorList>
    </citation>
    <scope>NUCLEOTIDE SEQUENCE</scope>
    <source>
        <tissue evidence="2">Leaf</tissue>
    </source>
</reference>
<organism evidence="2 3">
    <name type="scientific">Senna tora</name>
    <dbReference type="NCBI Taxonomy" id="362788"/>
    <lineage>
        <taxon>Eukaryota</taxon>
        <taxon>Viridiplantae</taxon>
        <taxon>Streptophyta</taxon>
        <taxon>Embryophyta</taxon>
        <taxon>Tracheophyta</taxon>
        <taxon>Spermatophyta</taxon>
        <taxon>Magnoliopsida</taxon>
        <taxon>eudicotyledons</taxon>
        <taxon>Gunneridae</taxon>
        <taxon>Pentapetalae</taxon>
        <taxon>rosids</taxon>
        <taxon>fabids</taxon>
        <taxon>Fabales</taxon>
        <taxon>Fabaceae</taxon>
        <taxon>Caesalpinioideae</taxon>
        <taxon>Cassia clade</taxon>
        <taxon>Senna</taxon>
    </lineage>
</organism>
<gene>
    <name evidence="2" type="ORF">G2W53_032131</name>
</gene>
<accession>A0A834SYA9</accession>
<feature type="region of interest" description="Disordered" evidence="1">
    <location>
        <begin position="59"/>
        <end position="78"/>
    </location>
</feature>
<evidence type="ECO:0000313" key="2">
    <source>
        <dbReference type="EMBL" id="KAF7811155.1"/>
    </source>
</evidence>
<dbReference type="AlphaFoldDB" id="A0A834SYA9"/>
<proteinExistence type="predicted"/>
<evidence type="ECO:0000256" key="1">
    <source>
        <dbReference type="SAM" id="MobiDB-lite"/>
    </source>
</evidence>
<dbReference type="Proteomes" id="UP000634136">
    <property type="component" value="Unassembled WGS sequence"/>
</dbReference>
<name>A0A834SYA9_9FABA</name>
<sequence>MGKFTAVSGIPVKAISKELNATIAEVGGGELDVAEVADEGSGDAGHEVVDEVYEDGWSRQPEQQIHLNPRGTLHLLQP</sequence>
<evidence type="ECO:0000313" key="3">
    <source>
        <dbReference type="Proteomes" id="UP000634136"/>
    </source>
</evidence>